<feature type="chain" id="PRO_5020960241" description="Ricin B lectin domain-containing protein" evidence="3">
    <location>
        <begin position="26"/>
        <end position="240"/>
    </location>
</feature>
<gene>
    <name evidence="4" type="ORF">FAB82_00130</name>
</gene>
<organism evidence="4 5">
    <name type="scientific">Glycomyces buryatensis</name>
    <dbReference type="NCBI Taxonomy" id="2570927"/>
    <lineage>
        <taxon>Bacteria</taxon>
        <taxon>Bacillati</taxon>
        <taxon>Actinomycetota</taxon>
        <taxon>Actinomycetes</taxon>
        <taxon>Glycomycetales</taxon>
        <taxon>Glycomycetaceae</taxon>
        <taxon>Glycomyces</taxon>
    </lineage>
</organism>
<evidence type="ECO:0008006" key="6">
    <source>
        <dbReference type="Google" id="ProtNLM"/>
    </source>
</evidence>
<reference evidence="4 5" key="2">
    <citation type="submission" date="2019-05" db="EMBL/GenBank/DDBJ databases">
        <title>Glycomyces buryatensis sp. nov.</title>
        <authorList>
            <person name="Nikitina E."/>
        </authorList>
    </citation>
    <scope>NUCLEOTIDE SEQUENCE [LARGE SCALE GENOMIC DNA]</scope>
    <source>
        <strain evidence="4 5">18</strain>
    </source>
</reference>
<accession>A0A4S8QQ12</accession>
<feature type="region of interest" description="Disordered" evidence="1">
    <location>
        <begin position="163"/>
        <end position="202"/>
    </location>
</feature>
<reference evidence="5" key="1">
    <citation type="submission" date="2019-04" db="EMBL/GenBank/DDBJ databases">
        <title>Nocardioides xinjiangensis sp. nov.</title>
        <authorList>
            <person name="Liu S."/>
        </authorList>
    </citation>
    <scope>NUCLEOTIDE SEQUENCE [LARGE SCALE GENOMIC DNA]</scope>
    <source>
        <strain evidence="5">18</strain>
    </source>
</reference>
<evidence type="ECO:0000256" key="2">
    <source>
        <dbReference type="SAM" id="Phobius"/>
    </source>
</evidence>
<feature type="transmembrane region" description="Helical" evidence="2">
    <location>
        <begin position="210"/>
        <end position="231"/>
    </location>
</feature>
<keyword evidence="3" id="KW-0732">Signal</keyword>
<dbReference type="AlphaFoldDB" id="A0A4S8QQ12"/>
<evidence type="ECO:0000256" key="1">
    <source>
        <dbReference type="SAM" id="MobiDB-lite"/>
    </source>
</evidence>
<keyword evidence="2" id="KW-0812">Transmembrane</keyword>
<name>A0A4S8QQ12_9ACTN</name>
<sequence length="240" mass="25333">MKAMFVRTVLVAAFALAPVASPVQAAELPSEPVLLHLKDFETLPLVWTGDGAALHSEGHHWLLKPIEALHDRGAHLIVHEDTGQCLGARPLPADGDTAPLELVDCVDAEPWEIVHDDAAGHDDYRFVTPDGLLLGIERQSQADRGSAVMAVDVDASQHAQEWRLAAESGPEAPPTEQTPSPSESPSPGENVEAPTTDPVAATLPSTGPGLAVAVSGGVVAVAAGAVAVIWWRRRALRSHW</sequence>
<dbReference type="OrthoDB" id="5192051at2"/>
<dbReference type="EMBL" id="STGY01000001">
    <property type="protein sequence ID" value="THV43509.1"/>
    <property type="molecule type" value="Genomic_DNA"/>
</dbReference>
<feature type="signal peptide" evidence="3">
    <location>
        <begin position="1"/>
        <end position="25"/>
    </location>
</feature>
<proteinExistence type="predicted"/>
<keyword evidence="2" id="KW-1133">Transmembrane helix</keyword>
<evidence type="ECO:0000256" key="3">
    <source>
        <dbReference type="SAM" id="SignalP"/>
    </source>
</evidence>
<comment type="caution">
    <text evidence="4">The sequence shown here is derived from an EMBL/GenBank/DDBJ whole genome shotgun (WGS) entry which is preliminary data.</text>
</comment>
<evidence type="ECO:0000313" key="5">
    <source>
        <dbReference type="Proteomes" id="UP000308760"/>
    </source>
</evidence>
<keyword evidence="2" id="KW-0472">Membrane</keyword>
<keyword evidence="5" id="KW-1185">Reference proteome</keyword>
<evidence type="ECO:0000313" key="4">
    <source>
        <dbReference type="EMBL" id="THV43509.1"/>
    </source>
</evidence>
<feature type="compositionally biased region" description="Low complexity" evidence="1">
    <location>
        <begin position="174"/>
        <end position="189"/>
    </location>
</feature>
<dbReference type="Proteomes" id="UP000308760">
    <property type="component" value="Unassembled WGS sequence"/>
</dbReference>
<protein>
    <recommendedName>
        <fullName evidence="6">Ricin B lectin domain-containing protein</fullName>
    </recommendedName>
</protein>